<dbReference type="InterPro" id="IPR017871">
    <property type="entry name" value="ABC_transporter-like_CS"/>
</dbReference>
<keyword evidence="3" id="KW-1003">Cell membrane</keyword>
<dbReference type="FunFam" id="3.40.50.300:FF:000221">
    <property type="entry name" value="Multidrug ABC transporter ATP-binding protein"/>
    <property type="match status" value="1"/>
</dbReference>
<dbReference type="GO" id="GO:0016887">
    <property type="term" value="F:ATP hydrolysis activity"/>
    <property type="evidence" value="ECO:0007669"/>
    <property type="project" value="InterPro"/>
</dbReference>
<keyword evidence="6 12" id="KW-0067">ATP-binding</keyword>
<dbReference type="RefSeq" id="WP_187534822.1">
    <property type="nucleotide sequence ID" value="NZ_CBCSHU010000003.1"/>
</dbReference>
<evidence type="ECO:0000256" key="5">
    <source>
        <dbReference type="ARBA" id="ARBA00022741"/>
    </source>
</evidence>
<dbReference type="PROSITE" id="PS50893">
    <property type="entry name" value="ABC_TRANSPORTER_2"/>
    <property type="match status" value="1"/>
</dbReference>
<sequence>MIKLFKKLKKRDWFLIAVAVVLIAVQVVLDLSIPEYMTEITSLVQTNEDVVNQIQSIGFKMIASSLGSVILAVIVGYIAANISASLGRTTRQALFEKVNEFTTHDVGQFSIPSLITRTTTDSTQIQLFIAIGLQIAIKSPLLAIASISRIIDHSWQWTALIASGILFLLVIILIIVVFAIPKFNKVQKLTDNINRIMRESLTGINVVRAYNAESYQEKKFEKASSDLAENNLFGTRVVGLLHPSLNFAMSVMSIGIYWIGAYLINGLSASDQLVQFSNMVVYSAYALQIIASFMLMSILLVLLPRVKVSANRINEVLDAPISMENGTINNNVSNYQGIVEFKDVCFTYPDNAQPALKNINFTINKGETLAIIGATGSGKTTLVNLIPRLYEVTSGSVYVDGVDVNDYYEESLYSKIGYVSQKAMLFSGTVADNIDFGQTFNDKITEERITDALELCQSANFVLNKPEGIQSPVAQLGTNFSGGQKQRLSMARAIARDPEILIFDDSFSALDYQTDQKIRQQLNQDFKETTKIIIAQRIGTILDADQIIVLENGEMVGHGKHSELLKTCSVYQEIAKSQLSKEELEDETTRN</sequence>
<dbReference type="Gene3D" id="3.40.50.300">
    <property type="entry name" value="P-loop containing nucleotide triphosphate hydrolases"/>
    <property type="match status" value="1"/>
</dbReference>
<dbReference type="CDD" id="cd18548">
    <property type="entry name" value="ABC_6TM_Tm287_like"/>
    <property type="match status" value="1"/>
</dbReference>
<evidence type="ECO:0000256" key="7">
    <source>
        <dbReference type="ARBA" id="ARBA00022989"/>
    </source>
</evidence>
<dbReference type="GO" id="GO:0005524">
    <property type="term" value="F:ATP binding"/>
    <property type="evidence" value="ECO:0007669"/>
    <property type="project" value="UniProtKB-KW"/>
</dbReference>
<dbReference type="InterPro" id="IPR039421">
    <property type="entry name" value="Type_1_exporter"/>
</dbReference>
<evidence type="ECO:0000313" key="12">
    <source>
        <dbReference type="EMBL" id="QNN61623.1"/>
    </source>
</evidence>
<dbReference type="PROSITE" id="PS50929">
    <property type="entry name" value="ABC_TM1F"/>
    <property type="match status" value="1"/>
</dbReference>
<feature type="transmembrane region" description="Helical" evidence="9">
    <location>
        <begin position="127"/>
        <end position="151"/>
    </location>
</feature>
<dbReference type="SMART" id="SM00382">
    <property type="entry name" value="AAA"/>
    <property type="match status" value="1"/>
</dbReference>
<dbReference type="GO" id="GO:0015421">
    <property type="term" value="F:ABC-type oligopeptide transporter activity"/>
    <property type="evidence" value="ECO:0007669"/>
    <property type="project" value="TreeGrafter"/>
</dbReference>
<feature type="transmembrane region" description="Helical" evidence="9">
    <location>
        <begin position="284"/>
        <end position="303"/>
    </location>
</feature>
<keyword evidence="4 9" id="KW-0812">Transmembrane</keyword>
<dbReference type="AlphaFoldDB" id="A0A7G9S198"/>
<evidence type="ECO:0000256" key="1">
    <source>
        <dbReference type="ARBA" id="ARBA00004651"/>
    </source>
</evidence>
<dbReference type="GO" id="GO:0005886">
    <property type="term" value="C:plasma membrane"/>
    <property type="evidence" value="ECO:0007669"/>
    <property type="project" value="UniProtKB-SubCell"/>
</dbReference>
<feature type="domain" description="ABC transporter" evidence="10">
    <location>
        <begin position="339"/>
        <end position="577"/>
    </location>
</feature>
<feature type="transmembrane region" description="Helical" evidence="9">
    <location>
        <begin position="157"/>
        <end position="180"/>
    </location>
</feature>
<accession>A0A7G9S198</accession>
<dbReference type="Gene3D" id="1.20.1560.10">
    <property type="entry name" value="ABC transporter type 1, transmembrane domain"/>
    <property type="match status" value="1"/>
</dbReference>
<evidence type="ECO:0000256" key="2">
    <source>
        <dbReference type="ARBA" id="ARBA00022448"/>
    </source>
</evidence>
<keyword evidence="5" id="KW-0547">Nucleotide-binding</keyword>
<dbReference type="PROSITE" id="PS00211">
    <property type="entry name" value="ABC_TRANSPORTER_1"/>
    <property type="match status" value="1"/>
</dbReference>
<proteinExistence type="predicted"/>
<feature type="domain" description="ABC transmembrane type-1" evidence="11">
    <location>
        <begin position="17"/>
        <end position="305"/>
    </location>
</feature>
<keyword evidence="7 9" id="KW-1133">Transmembrane helix</keyword>
<organism evidence="12 13">
    <name type="scientific">Erysipelothrix inopinata</name>
    <dbReference type="NCBI Taxonomy" id="225084"/>
    <lineage>
        <taxon>Bacteria</taxon>
        <taxon>Bacillati</taxon>
        <taxon>Bacillota</taxon>
        <taxon>Erysipelotrichia</taxon>
        <taxon>Erysipelotrichales</taxon>
        <taxon>Erysipelotrichaceae</taxon>
        <taxon>Erysipelothrix</taxon>
    </lineage>
</organism>
<dbReference type="InterPro" id="IPR027417">
    <property type="entry name" value="P-loop_NTPase"/>
</dbReference>
<gene>
    <name evidence="12" type="ORF">H9L01_04520</name>
</gene>
<comment type="subcellular location">
    <subcellularLocation>
        <location evidence="1">Cell membrane</location>
        <topology evidence="1">Multi-pass membrane protein</topology>
    </subcellularLocation>
</comment>
<dbReference type="KEGG" id="eio:H9L01_04520"/>
<keyword evidence="13" id="KW-1185">Reference proteome</keyword>
<feature type="transmembrane region" description="Helical" evidence="9">
    <location>
        <begin position="57"/>
        <end position="80"/>
    </location>
</feature>
<dbReference type="PANTHER" id="PTHR43394">
    <property type="entry name" value="ATP-DEPENDENT PERMEASE MDL1, MITOCHONDRIAL"/>
    <property type="match status" value="1"/>
</dbReference>
<dbReference type="PANTHER" id="PTHR43394:SF1">
    <property type="entry name" value="ATP-BINDING CASSETTE SUB-FAMILY B MEMBER 10, MITOCHONDRIAL"/>
    <property type="match status" value="1"/>
</dbReference>
<dbReference type="InterPro" id="IPR003593">
    <property type="entry name" value="AAA+_ATPase"/>
</dbReference>
<evidence type="ECO:0000313" key="13">
    <source>
        <dbReference type="Proteomes" id="UP000515928"/>
    </source>
</evidence>
<feature type="transmembrane region" description="Helical" evidence="9">
    <location>
        <begin position="12"/>
        <end position="29"/>
    </location>
</feature>
<dbReference type="SUPFAM" id="SSF90123">
    <property type="entry name" value="ABC transporter transmembrane region"/>
    <property type="match status" value="1"/>
</dbReference>
<keyword evidence="8 9" id="KW-0472">Membrane</keyword>
<evidence type="ECO:0000259" key="11">
    <source>
        <dbReference type="PROSITE" id="PS50929"/>
    </source>
</evidence>
<evidence type="ECO:0000256" key="9">
    <source>
        <dbReference type="SAM" id="Phobius"/>
    </source>
</evidence>
<dbReference type="SUPFAM" id="SSF52540">
    <property type="entry name" value="P-loop containing nucleoside triphosphate hydrolases"/>
    <property type="match status" value="1"/>
</dbReference>
<evidence type="ECO:0000259" key="10">
    <source>
        <dbReference type="PROSITE" id="PS50893"/>
    </source>
</evidence>
<dbReference type="InterPro" id="IPR011527">
    <property type="entry name" value="ABC1_TM_dom"/>
</dbReference>
<evidence type="ECO:0000256" key="6">
    <source>
        <dbReference type="ARBA" id="ARBA00022840"/>
    </source>
</evidence>
<protein>
    <submittedName>
        <fullName evidence="12">ABC transporter ATP-binding protein</fullName>
    </submittedName>
</protein>
<feature type="transmembrane region" description="Helical" evidence="9">
    <location>
        <begin position="245"/>
        <end position="264"/>
    </location>
</feature>
<evidence type="ECO:0000256" key="4">
    <source>
        <dbReference type="ARBA" id="ARBA00022692"/>
    </source>
</evidence>
<name>A0A7G9S198_9FIRM</name>
<dbReference type="Proteomes" id="UP000515928">
    <property type="component" value="Chromosome"/>
</dbReference>
<dbReference type="Pfam" id="PF00005">
    <property type="entry name" value="ABC_tran"/>
    <property type="match status" value="1"/>
</dbReference>
<reference evidence="12 13" key="1">
    <citation type="submission" date="2020-08" db="EMBL/GenBank/DDBJ databases">
        <title>Genome sequence of Erysipelothrix inopinata DSM 15511T.</title>
        <authorList>
            <person name="Hyun D.-W."/>
            <person name="Bae J.-W."/>
        </authorList>
    </citation>
    <scope>NUCLEOTIDE SEQUENCE [LARGE SCALE GENOMIC DNA]</scope>
    <source>
        <strain evidence="12 13">DSM 15511</strain>
    </source>
</reference>
<dbReference type="InterPro" id="IPR003439">
    <property type="entry name" value="ABC_transporter-like_ATP-bd"/>
</dbReference>
<dbReference type="InterPro" id="IPR036640">
    <property type="entry name" value="ABC1_TM_sf"/>
</dbReference>
<dbReference type="EMBL" id="CP060715">
    <property type="protein sequence ID" value="QNN61623.1"/>
    <property type="molecule type" value="Genomic_DNA"/>
</dbReference>
<evidence type="ECO:0000256" key="8">
    <source>
        <dbReference type="ARBA" id="ARBA00023136"/>
    </source>
</evidence>
<evidence type="ECO:0000256" key="3">
    <source>
        <dbReference type="ARBA" id="ARBA00022475"/>
    </source>
</evidence>
<keyword evidence="2" id="KW-0813">Transport</keyword>
<dbReference type="Pfam" id="PF00664">
    <property type="entry name" value="ABC_membrane"/>
    <property type="match status" value="1"/>
</dbReference>